<evidence type="ECO:0000313" key="3">
    <source>
        <dbReference type="Proteomes" id="UP001566331"/>
    </source>
</evidence>
<dbReference type="SUPFAM" id="SSF53474">
    <property type="entry name" value="alpha/beta-Hydrolases"/>
    <property type="match status" value="1"/>
</dbReference>
<protein>
    <submittedName>
        <fullName evidence="2">Alpha/beta fold hydrolase</fullName>
    </submittedName>
</protein>
<dbReference type="RefSeq" id="WP_370564471.1">
    <property type="nucleotide sequence ID" value="NZ_JBFWIB010000008.1"/>
</dbReference>
<sequence length="297" mass="33052">MALPNGRELWVEREGHGEPLVLLAGGPAASHVMFHPFMDRLTDTYEVIYVDYFGRGRSGRPTDWREITFMDDVEDIAGLIETLGTGPVNLYAASYGGLVAQQLVLDRPELVRSLMLVNTLHSPQMWLENHLNINREMANQFPEIWDRIQALHDAGVPSSDPRIQDLFKIAASAVARFRDPSNAAQTTTEPGAFNKELYDVFTGGDIDFALGGEVARIPDFRGRLATVTTPLMIVAGRYDRALYPRLQAGFRQAAPQAEFVMLERSGSSAHVEQPDDLEGLIRRHFFGQAIAAAEDDR</sequence>
<dbReference type="PANTHER" id="PTHR43798">
    <property type="entry name" value="MONOACYLGLYCEROL LIPASE"/>
    <property type="match status" value="1"/>
</dbReference>
<dbReference type="Gene3D" id="3.40.50.1820">
    <property type="entry name" value="alpha/beta hydrolase"/>
    <property type="match status" value="1"/>
</dbReference>
<proteinExistence type="predicted"/>
<keyword evidence="3" id="KW-1185">Reference proteome</keyword>
<dbReference type="Proteomes" id="UP001566331">
    <property type="component" value="Unassembled WGS sequence"/>
</dbReference>
<dbReference type="GO" id="GO:0016787">
    <property type="term" value="F:hydrolase activity"/>
    <property type="evidence" value="ECO:0007669"/>
    <property type="project" value="UniProtKB-KW"/>
</dbReference>
<evidence type="ECO:0000313" key="2">
    <source>
        <dbReference type="EMBL" id="MEZ0474809.1"/>
    </source>
</evidence>
<feature type="domain" description="AB hydrolase-1" evidence="1">
    <location>
        <begin position="19"/>
        <end position="272"/>
    </location>
</feature>
<dbReference type="InterPro" id="IPR000073">
    <property type="entry name" value="AB_hydrolase_1"/>
</dbReference>
<dbReference type="InterPro" id="IPR050266">
    <property type="entry name" value="AB_hydrolase_sf"/>
</dbReference>
<accession>A0ABV4HPZ3</accession>
<dbReference type="EMBL" id="JBFWIC010000010">
    <property type="protein sequence ID" value="MEZ0474809.1"/>
    <property type="molecule type" value="Genomic_DNA"/>
</dbReference>
<comment type="caution">
    <text evidence="2">The sequence shown here is derived from an EMBL/GenBank/DDBJ whole genome shotgun (WGS) entry which is preliminary data.</text>
</comment>
<dbReference type="Pfam" id="PF00561">
    <property type="entry name" value="Abhydrolase_1"/>
    <property type="match status" value="1"/>
</dbReference>
<dbReference type="PANTHER" id="PTHR43798:SF33">
    <property type="entry name" value="HYDROLASE, PUTATIVE (AFU_ORTHOLOGUE AFUA_2G14860)-RELATED"/>
    <property type="match status" value="1"/>
</dbReference>
<dbReference type="InterPro" id="IPR029058">
    <property type="entry name" value="AB_hydrolase_fold"/>
</dbReference>
<name>A0ABV4HPZ3_9GAMM</name>
<evidence type="ECO:0000259" key="1">
    <source>
        <dbReference type="Pfam" id="PF00561"/>
    </source>
</evidence>
<reference evidence="2 3" key="1">
    <citation type="submission" date="2024-07" db="EMBL/GenBank/DDBJ databases">
        <title>Luteimonas salilacus sp. nov., isolated from the shore soil of Salt Lake in Tibet of China.</title>
        <authorList>
            <person name="Zhang X."/>
            <person name="Li A."/>
        </authorList>
    </citation>
    <scope>NUCLEOTIDE SEQUENCE [LARGE SCALE GENOMIC DNA]</scope>
    <source>
        <strain evidence="2 3">B3-2-R+30</strain>
    </source>
</reference>
<keyword evidence="2" id="KW-0378">Hydrolase</keyword>
<gene>
    <name evidence="2" type="ORF">AB6713_09280</name>
</gene>
<organism evidence="2 3">
    <name type="scientific">Luteimonas salinilitoris</name>
    <dbReference type="NCBI Taxonomy" id="3237697"/>
    <lineage>
        <taxon>Bacteria</taxon>
        <taxon>Pseudomonadati</taxon>
        <taxon>Pseudomonadota</taxon>
        <taxon>Gammaproteobacteria</taxon>
        <taxon>Lysobacterales</taxon>
        <taxon>Lysobacteraceae</taxon>
        <taxon>Luteimonas</taxon>
    </lineage>
</organism>